<dbReference type="InterPro" id="IPR029217">
    <property type="entry name" value="Spo7_2_N"/>
</dbReference>
<dbReference type="Pfam" id="PF15407">
    <property type="entry name" value="Spo7_2_N"/>
    <property type="match status" value="1"/>
</dbReference>
<dbReference type="GO" id="GO:1902657">
    <property type="term" value="P:protein localization to prospore membrane"/>
    <property type="evidence" value="ECO:0007669"/>
    <property type="project" value="InterPro"/>
</dbReference>
<evidence type="ECO:0000313" key="3">
    <source>
        <dbReference type="EMBL" id="EAS34738.1"/>
    </source>
</evidence>
<sequence length="1108" mass="126133">MSGERPCEQPVPTCWRRFPRGEYHSLDSESYTAQRLQHASPEHLHVTSRRLFIGPLPKGWLSSHRKSWYKSWLGLKDYSSRTATFSADINLAHQRQLTGLFGPSTAAMYRQSFPQPEDVDEEAEEEELVAAGATVEPAAITTADTAHETPYRYGPEPAQEPPPEPTSELTAEHSQLSTVTPTSTSRPQPDSVSSKSDPGSNPPSSSQIHESYYSAPESHKNASRILSATSPISEESLESGNYGVNENTKSAGVISRRMSPHGQSLTPSIPSATGETASGTNFTSQTYLLSGRKSINDRSPSSLSSPRLRHEEPSLVEQEDSRNKSRPRRLMKRLAPGIVRFNIEDSINDRQRRLQKRLTRTASELESTAKKQRQASRCGAIVRAERMLVRIESTTQTVPDDYNENESIKIDTKVVSKWREFLVVCREGCEADTPFLLQFYKTRVIPQVQTSDMKKKWSYEIPIVRSHTKVNLFSTLDKTLVVWHRFKPETQIFIMRPRSSAHSVEWYTFIRGGLGWKQPSILFVHVPDLDITLRLENPFAHLGMNQNEDDDVCSAVLRTMKEERAIASGIIKTCLNTLSECCEWNKILAMWGKSAKMGLAWRRYDRLEWVQGPNEQRMYGTMAMRTTHELELRPKQHYPTSTTLQKGGPKVEEPAPTEGFLILLTSQRGRQRLIGKNFFKRLYFYTQDQFLCFCRPGKATPPAPPSLPTITGRNIPTSAEIIRETPIVYDVDPFPVNNGEVTWLTVGRKEYAKSHDAEAFAENRRITKNAANTEGYINMCRVAEIRPVSSQTSQEEQHANAGDVEYHGERGRAVHGARHETKEERSFEIVLDDGLVVLFRTYNMQTRQEWIRRLTELSDYWKARTKKDIATLKYIRSRNLKRLEIDEAQESMLGQFAQKWEVSRAEASSELFHACGMSGCRPIKMSGNLYRKPRRHGAFTHCSVLLIEGQLLIFQSSLRRWTGEQLPHTYHSRQAVLDLRDCYIYSGIITSSDLLYQHQTFDSNLPSQLERPRMYTQDGWTASDEDIATCFVIWHATRKALFRGELTKTGKPKRSGWKQVSALGVPGKAIVFKARSRAERDLWVLAIATEIDRLQQQEDLRIVKSPCI</sequence>
<dbReference type="SUPFAM" id="SSF50729">
    <property type="entry name" value="PH domain-like"/>
    <property type="match status" value="1"/>
</dbReference>
<dbReference type="Pfam" id="PF23207">
    <property type="entry name" value="PH_SPO71"/>
    <property type="match status" value="1"/>
</dbReference>
<reference evidence="4" key="2">
    <citation type="journal article" date="2010" name="Genome Res.">
        <title>Population genomic sequencing of Coccidioides fungi reveals recent hybridization and transposon control.</title>
        <authorList>
            <person name="Neafsey D.E."/>
            <person name="Barker B.M."/>
            <person name="Sharpton T.J."/>
            <person name="Stajich J.E."/>
            <person name="Park D.J."/>
            <person name="Whiston E."/>
            <person name="Hung C.-Y."/>
            <person name="McMahan C."/>
            <person name="White J."/>
            <person name="Sykes S."/>
            <person name="Heiman D."/>
            <person name="Young S."/>
            <person name="Zeng Q."/>
            <person name="Abouelleil A."/>
            <person name="Aftuck L."/>
            <person name="Bessette D."/>
            <person name="Brown A."/>
            <person name="FitzGerald M."/>
            <person name="Lui A."/>
            <person name="Macdonald J.P."/>
            <person name="Priest M."/>
            <person name="Orbach M.J."/>
            <person name="Galgiani J.N."/>
            <person name="Kirkland T.N."/>
            <person name="Cole G.T."/>
            <person name="Birren B.W."/>
            <person name="Henn M.R."/>
            <person name="Taylor J.W."/>
            <person name="Rounsley S.D."/>
        </authorList>
    </citation>
    <scope>GENOME REANNOTATION</scope>
    <source>
        <strain evidence="4">RS</strain>
    </source>
</reference>
<dbReference type="FunCoup" id="A0A0E1RZ47">
    <property type="interactions" value="10"/>
</dbReference>
<feature type="compositionally biased region" description="Basic and acidic residues" evidence="1">
    <location>
        <begin position="308"/>
        <end position="323"/>
    </location>
</feature>
<feature type="region of interest" description="Disordered" evidence="1">
    <location>
        <begin position="256"/>
        <end position="330"/>
    </location>
</feature>
<dbReference type="AlphaFoldDB" id="A0A0E1RZ47"/>
<feature type="domain" description="PH" evidence="2">
    <location>
        <begin position="654"/>
        <end position="859"/>
    </location>
</feature>
<evidence type="ECO:0000256" key="1">
    <source>
        <dbReference type="SAM" id="MobiDB-lite"/>
    </source>
</evidence>
<dbReference type="RefSeq" id="XP_001246321.1">
    <property type="nucleotide sequence ID" value="XM_001246320.2"/>
</dbReference>
<feature type="compositionally biased region" description="Acidic residues" evidence="1">
    <location>
        <begin position="117"/>
        <end position="128"/>
    </location>
</feature>
<feature type="compositionally biased region" description="Polar residues" evidence="1">
    <location>
        <begin position="261"/>
        <end position="288"/>
    </location>
</feature>
<organism evidence="3 4">
    <name type="scientific">Coccidioides immitis (strain RS)</name>
    <name type="common">Valley fever fungus</name>
    <dbReference type="NCBI Taxonomy" id="246410"/>
    <lineage>
        <taxon>Eukaryota</taxon>
        <taxon>Fungi</taxon>
        <taxon>Dikarya</taxon>
        <taxon>Ascomycota</taxon>
        <taxon>Pezizomycotina</taxon>
        <taxon>Eurotiomycetes</taxon>
        <taxon>Eurotiomycetidae</taxon>
        <taxon>Onygenales</taxon>
        <taxon>Onygenaceae</taxon>
        <taxon>Coccidioides</taxon>
    </lineage>
</organism>
<keyword evidence="4" id="KW-1185">Reference proteome</keyword>
<feature type="compositionally biased region" description="Polar residues" evidence="1">
    <location>
        <begin position="167"/>
        <end position="209"/>
    </location>
</feature>
<protein>
    <submittedName>
        <fullName evidence="3">PH domain-containing protein</fullName>
    </submittedName>
</protein>
<dbReference type="GeneID" id="4566230"/>
<dbReference type="VEuPathDB" id="FungiDB:CIMG_00092"/>
<dbReference type="OMA" id="DRWVMSI"/>
<accession>A0A0E1RZ47</accession>
<dbReference type="PROSITE" id="PS50003">
    <property type="entry name" value="PH_DOMAIN"/>
    <property type="match status" value="1"/>
</dbReference>
<evidence type="ECO:0000259" key="2">
    <source>
        <dbReference type="PROSITE" id="PS50003"/>
    </source>
</evidence>
<dbReference type="EMBL" id="GG704911">
    <property type="protein sequence ID" value="EAS34738.1"/>
    <property type="molecule type" value="Genomic_DNA"/>
</dbReference>
<dbReference type="OrthoDB" id="5579281at2759"/>
<dbReference type="STRING" id="246410.A0A0E1RZ47"/>
<dbReference type="SMART" id="SM00233">
    <property type="entry name" value="PH"/>
    <property type="match status" value="2"/>
</dbReference>
<dbReference type="InterPro" id="IPR001849">
    <property type="entry name" value="PH_domain"/>
</dbReference>
<dbReference type="GO" id="GO:0005628">
    <property type="term" value="C:prospore membrane"/>
    <property type="evidence" value="ECO:0007669"/>
    <property type="project" value="TreeGrafter"/>
</dbReference>
<reference evidence="4" key="1">
    <citation type="journal article" date="2009" name="Genome Res.">
        <title>Comparative genomic analyses of the human fungal pathogens Coccidioides and their relatives.</title>
        <authorList>
            <person name="Sharpton T.J."/>
            <person name="Stajich J.E."/>
            <person name="Rounsley S.D."/>
            <person name="Gardner M.J."/>
            <person name="Wortman J.R."/>
            <person name="Jordar V.S."/>
            <person name="Maiti R."/>
            <person name="Kodira C.D."/>
            <person name="Neafsey D.E."/>
            <person name="Zeng Q."/>
            <person name="Hung C.-Y."/>
            <person name="McMahan C."/>
            <person name="Muszewska A."/>
            <person name="Grynberg M."/>
            <person name="Mandel M.A."/>
            <person name="Kellner E.M."/>
            <person name="Barker B.M."/>
            <person name="Galgiani J.N."/>
            <person name="Orbach M.J."/>
            <person name="Kirkland T.N."/>
            <person name="Cole G.T."/>
            <person name="Henn M.R."/>
            <person name="Birren B.W."/>
            <person name="Taylor J.W."/>
        </authorList>
    </citation>
    <scope>NUCLEOTIDE SEQUENCE [LARGE SCALE GENOMIC DNA]</scope>
    <source>
        <strain evidence="4">RS</strain>
    </source>
</reference>
<gene>
    <name evidence="3" type="ORF">CIMG_00092</name>
</gene>
<dbReference type="KEGG" id="cim:CIMG_00092"/>
<dbReference type="SMART" id="SM01316">
    <property type="entry name" value="Spo7_2_N"/>
    <property type="match status" value="1"/>
</dbReference>
<name>A0A0E1RZ47_COCIM</name>
<proteinExistence type="predicted"/>
<evidence type="ECO:0000313" key="4">
    <source>
        <dbReference type="Proteomes" id="UP000001261"/>
    </source>
</evidence>
<dbReference type="Pfam" id="PF15404">
    <property type="entry name" value="PH_4"/>
    <property type="match status" value="1"/>
</dbReference>
<dbReference type="PANTHER" id="PTHR28076">
    <property type="entry name" value="SPORULATION-SPECIFIC PROTEIN 71"/>
    <property type="match status" value="1"/>
</dbReference>
<dbReference type="Proteomes" id="UP000001261">
    <property type="component" value="Unassembled WGS sequence"/>
</dbReference>
<dbReference type="InterPro" id="IPR039486">
    <property type="entry name" value="Mug56/Spo71_PH"/>
</dbReference>
<dbReference type="PANTHER" id="PTHR28076:SF1">
    <property type="entry name" value="PROSPORE MEMBRANE ADAPTER PROTEIN SPO71"/>
    <property type="match status" value="1"/>
</dbReference>
<dbReference type="InterPro" id="IPR040345">
    <property type="entry name" value="Mug56/Spo71"/>
</dbReference>
<feature type="region of interest" description="Disordered" evidence="1">
    <location>
        <begin position="113"/>
        <end position="220"/>
    </location>
</feature>
<dbReference type="InParanoid" id="A0A0E1RZ47"/>
<dbReference type="InterPro" id="IPR057379">
    <property type="entry name" value="PH_SPO71"/>
</dbReference>